<dbReference type="InterPro" id="IPR012000">
    <property type="entry name" value="Thiamin_PyroP_enz_cen_dom"/>
</dbReference>
<dbReference type="EMBL" id="FTOF01000006">
    <property type="protein sequence ID" value="SIS47456.1"/>
    <property type="molecule type" value="Genomic_DNA"/>
</dbReference>
<keyword evidence="7 10" id="KW-0786">Thiamine pyrophosphate</keyword>
<dbReference type="InterPro" id="IPR029035">
    <property type="entry name" value="DHS-like_NAD/FAD-binding_dom"/>
</dbReference>
<dbReference type="PANTHER" id="PTHR18968">
    <property type="entry name" value="THIAMINE PYROPHOSPHATE ENZYMES"/>
    <property type="match status" value="1"/>
</dbReference>
<accession>A0A1N7JDX4</accession>
<reference evidence="15" key="1">
    <citation type="submission" date="2017-01" db="EMBL/GenBank/DDBJ databases">
        <authorList>
            <person name="Varghese N."/>
            <person name="Submissions S."/>
        </authorList>
    </citation>
    <scope>NUCLEOTIDE SEQUENCE [LARGE SCALE GENOMIC DNA]</scope>
    <source>
        <strain evidence="15">DSM 44531</strain>
    </source>
</reference>
<evidence type="ECO:0000256" key="10">
    <source>
        <dbReference type="RuleBase" id="RU362132"/>
    </source>
</evidence>
<dbReference type="UniPathway" id="UPA00047">
    <property type="reaction ID" value="UER00055"/>
</dbReference>
<dbReference type="Gene3D" id="3.40.50.970">
    <property type="match status" value="2"/>
</dbReference>
<evidence type="ECO:0000313" key="15">
    <source>
        <dbReference type="Proteomes" id="UP000186292"/>
    </source>
</evidence>
<dbReference type="GO" id="GO:0005948">
    <property type="term" value="C:acetolactate synthase complex"/>
    <property type="evidence" value="ECO:0007669"/>
    <property type="project" value="TreeGrafter"/>
</dbReference>
<dbReference type="EC" id="2.2.1.6" evidence="4"/>
<evidence type="ECO:0000313" key="14">
    <source>
        <dbReference type="EMBL" id="SIS47456.1"/>
    </source>
</evidence>
<evidence type="ECO:0000256" key="8">
    <source>
        <dbReference type="ARBA" id="ARBA00023304"/>
    </source>
</evidence>
<dbReference type="GO" id="GO:0000287">
    <property type="term" value="F:magnesium ion binding"/>
    <property type="evidence" value="ECO:0007669"/>
    <property type="project" value="InterPro"/>
</dbReference>
<dbReference type="FunFam" id="3.40.50.970:FF:000007">
    <property type="entry name" value="Acetolactate synthase"/>
    <property type="match status" value="1"/>
</dbReference>
<keyword evidence="15" id="KW-1185">Reference proteome</keyword>
<evidence type="ECO:0000256" key="6">
    <source>
        <dbReference type="ARBA" id="ARBA00022827"/>
    </source>
</evidence>
<dbReference type="CDD" id="cd07035">
    <property type="entry name" value="TPP_PYR_POX_like"/>
    <property type="match status" value="1"/>
</dbReference>
<keyword evidence="6" id="KW-0274">FAD</keyword>
<dbReference type="PANTHER" id="PTHR18968:SF120">
    <property type="entry name" value="ACETOLACTATE SYNTHASE LARGE SUBUNIT"/>
    <property type="match status" value="1"/>
</dbReference>
<gene>
    <name evidence="14" type="ORF">SAMN05444817_10643</name>
</gene>
<evidence type="ECO:0000259" key="13">
    <source>
        <dbReference type="Pfam" id="PF02776"/>
    </source>
</evidence>
<comment type="catalytic activity">
    <reaction evidence="9">
        <text>2 pyruvate + H(+) = (2S)-2-acetolactate + CO2</text>
        <dbReference type="Rhea" id="RHEA:25249"/>
        <dbReference type="ChEBI" id="CHEBI:15361"/>
        <dbReference type="ChEBI" id="CHEBI:15378"/>
        <dbReference type="ChEBI" id="CHEBI:16526"/>
        <dbReference type="ChEBI" id="CHEBI:58476"/>
        <dbReference type="EC" id="2.2.1.6"/>
    </reaction>
</comment>
<evidence type="ECO:0000259" key="12">
    <source>
        <dbReference type="Pfam" id="PF02775"/>
    </source>
</evidence>
<dbReference type="UniPathway" id="UPA00049">
    <property type="reaction ID" value="UER00059"/>
</dbReference>
<dbReference type="InterPro" id="IPR012001">
    <property type="entry name" value="Thiamin_PyroP_enz_TPP-bd_dom"/>
</dbReference>
<evidence type="ECO:0000256" key="4">
    <source>
        <dbReference type="ARBA" id="ARBA00013145"/>
    </source>
</evidence>
<proteinExistence type="inferred from homology"/>
<dbReference type="SUPFAM" id="SSF52467">
    <property type="entry name" value="DHS-like NAD/FAD-binding domain"/>
    <property type="match status" value="1"/>
</dbReference>
<feature type="domain" description="Thiamine pyrophosphate enzyme TPP-binding" evidence="12">
    <location>
        <begin position="388"/>
        <end position="537"/>
    </location>
</feature>
<keyword evidence="5" id="KW-0285">Flavoprotein</keyword>
<feature type="domain" description="Thiamine pyrophosphate enzyme central" evidence="11">
    <location>
        <begin position="193"/>
        <end position="324"/>
    </location>
</feature>
<dbReference type="InterPro" id="IPR029061">
    <property type="entry name" value="THDP-binding"/>
</dbReference>
<evidence type="ECO:0000259" key="11">
    <source>
        <dbReference type="Pfam" id="PF00205"/>
    </source>
</evidence>
<dbReference type="Gene3D" id="3.40.50.1220">
    <property type="entry name" value="TPP-binding domain"/>
    <property type="match status" value="1"/>
</dbReference>
<dbReference type="InterPro" id="IPR045229">
    <property type="entry name" value="TPP_enz"/>
</dbReference>
<dbReference type="Pfam" id="PF02776">
    <property type="entry name" value="TPP_enzyme_N"/>
    <property type="match status" value="1"/>
</dbReference>
<evidence type="ECO:0000256" key="5">
    <source>
        <dbReference type="ARBA" id="ARBA00022630"/>
    </source>
</evidence>
<comment type="similarity">
    <text evidence="3 10">Belongs to the TPP enzyme family.</text>
</comment>
<dbReference type="GO" id="GO:0030976">
    <property type="term" value="F:thiamine pyrophosphate binding"/>
    <property type="evidence" value="ECO:0007669"/>
    <property type="project" value="InterPro"/>
</dbReference>
<dbReference type="NCBIfam" id="NF006052">
    <property type="entry name" value="PRK08199.1"/>
    <property type="match status" value="1"/>
</dbReference>
<evidence type="ECO:0000256" key="9">
    <source>
        <dbReference type="ARBA" id="ARBA00048670"/>
    </source>
</evidence>
<dbReference type="STRING" id="1161099.SAMN05444817_10643"/>
<organism evidence="14 15">
    <name type="scientific">Corynebacterium appendicis CIP 107643</name>
    <dbReference type="NCBI Taxonomy" id="1161099"/>
    <lineage>
        <taxon>Bacteria</taxon>
        <taxon>Bacillati</taxon>
        <taxon>Actinomycetota</taxon>
        <taxon>Actinomycetes</taxon>
        <taxon>Mycobacteriales</taxon>
        <taxon>Corynebacteriaceae</taxon>
        <taxon>Corynebacterium</taxon>
    </lineage>
</organism>
<name>A0A1N7JDX4_9CORY</name>
<sequence>MHVGSAIAQTLKNHGTEQVFLVPGESYLAVLDGLHDTDISTIVCRHEGGAAYMADAYGKATGEPGVVMVTRGPGAANAKIGVYTAWQDAVPLVLFIGLIPREDRYRESFQEFDPHQWFGSIAKGVFIIDKPERASGIVSNAMRLAKQGRPGPVVVGLPEDVVAAEFPAGAELAPPIQVAHGGVSDADAAVLKDKLEQAQRPLIFEGGQGWTQQACDAVQRFAEAHEIPVVGDTRSSDRIHFDSPANAGWLGTARKEETAQLLDDADLLITVCGVLWDKPSDNFTRRQDYSADNIVVTPDSDLVGHTAAVTRHIIASPQAFAEALGSLALDSTPDTRQWFNHARELHVQHSTLPTVAERYDEPAGCVDMHDVMDALLKKLPDDAICTYGAGNHCFWPQRFFPTRAFPSMIANRLGSMGYSLPAGIASKLAFPDRFTVVFTGDGEFMMNGNELITAVRYHTPMLIVVVDNAQYGTIRMHQEKHYPGRVSGTQLENPEFCALAEANGAWAAKLDDPADVDNIVSEAVRQVEDGRVALLHVRVDQEQAEPLS</sequence>
<dbReference type="Proteomes" id="UP000186292">
    <property type="component" value="Unassembled WGS sequence"/>
</dbReference>
<dbReference type="OrthoDB" id="4494979at2"/>
<evidence type="ECO:0000256" key="3">
    <source>
        <dbReference type="ARBA" id="ARBA00007812"/>
    </source>
</evidence>
<evidence type="ECO:0000256" key="1">
    <source>
        <dbReference type="ARBA" id="ARBA00004974"/>
    </source>
</evidence>
<comment type="pathway">
    <text evidence="2">Amino-acid biosynthesis; L-valine biosynthesis; L-valine from pyruvate: step 1/4.</text>
</comment>
<dbReference type="Pfam" id="PF02775">
    <property type="entry name" value="TPP_enzyme_C"/>
    <property type="match status" value="1"/>
</dbReference>
<dbReference type="SUPFAM" id="SSF52518">
    <property type="entry name" value="Thiamin diphosphate-binding fold (THDP-binding)"/>
    <property type="match status" value="2"/>
</dbReference>
<dbReference type="CDD" id="cd00568">
    <property type="entry name" value="TPP_enzymes"/>
    <property type="match status" value="1"/>
</dbReference>
<dbReference type="InterPro" id="IPR011766">
    <property type="entry name" value="TPP_enzyme_TPP-bd"/>
</dbReference>
<dbReference type="GO" id="GO:0009099">
    <property type="term" value="P:L-valine biosynthetic process"/>
    <property type="evidence" value="ECO:0007669"/>
    <property type="project" value="UniProtKB-UniPathway"/>
</dbReference>
<dbReference type="GO" id="GO:0003984">
    <property type="term" value="F:acetolactate synthase activity"/>
    <property type="evidence" value="ECO:0007669"/>
    <property type="project" value="UniProtKB-EC"/>
</dbReference>
<dbReference type="Pfam" id="PF00205">
    <property type="entry name" value="TPP_enzyme_M"/>
    <property type="match status" value="1"/>
</dbReference>
<feature type="domain" description="Thiamine pyrophosphate enzyme N-terminal TPP-binding" evidence="13">
    <location>
        <begin position="1"/>
        <end position="114"/>
    </location>
</feature>
<evidence type="ECO:0000256" key="2">
    <source>
        <dbReference type="ARBA" id="ARBA00005025"/>
    </source>
</evidence>
<keyword evidence="8" id="KW-0100">Branched-chain amino acid biosynthesis</keyword>
<dbReference type="RefSeq" id="WP_076599291.1">
    <property type="nucleotide sequence ID" value="NZ_CP046976.1"/>
</dbReference>
<keyword evidence="8" id="KW-0028">Amino-acid biosynthesis</keyword>
<dbReference type="GO" id="GO:0050660">
    <property type="term" value="F:flavin adenine dinucleotide binding"/>
    <property type="evidence" value="ECO:0007669"/>
    <property type="project" value="TreeGrafter"/>
</dbReference>
<dbReference type="AlphaFoldDB" id="A0A1N7JDX4"/>
<dbReference type="GO" id="GO:0009097">
    <property type="term" value="P:isoleucine biosynthetic process"/>
    <property type="evidence" value="ECO:0007669"/>
    <property type="project" value="UniProtKB-UniPathway"/>
</dbReference>
<protein>
    <recommendedName>
        <fullName evidence="4">acetolactate synthase</fullName>
        <ecNumber evidence="4">2.2.1.6</ecNumber>
    </recommendedName>
</protein>
<evidence type="ECO:0000256" key="7">
    <source>
        <dbReference type="ARBA" id="ARBA00023052"/>
    </source>
</evidence>
<comment type="pathway">
    <text evidence="1">Amino-acid biosynthesis; L-isoleucine biosynthesis; L-isoleucine from 2-oxobutanoate: step 1/4.</text>
</comment>